<reference evidence="1 2" key="1">
    <citation type="submission" date="2013-04" db="EMBL/GenBank/DDBJ databases">
        <title>Draft genome of the heavy metal tolerant bacterium Lysinibacillus sphaericus strain OT4b.31.</title>
        <authorList>
            <person name="Pena-Montenegro T.D."/>
            <person name="Dussan J."/>
        </authorList>
    </citation>
    <scope>NUCLEOTIDE SEQUENCE [LARGE SCALE GENOMIC DNA]</scope>
    <source>
        <strain evidence="1 2">OT4b.31</strain>
    </source>
</reference>
<dbReference type="HOGENOM" id="CLU_151180_0_0_9"/>
<sequence>MGKIVTVEDLIKNKVKIEKSSDKEINSTLTVPSVGGKIKLAFTRNDIHDFHDATKNIDKNLPREQVEELLAEMGYNLAYTVISEPNLKDKELQEAYECKAPFEIVKKIFNEAEIGDIIDFAIDKAGFRNGKVVEVEDLKN</sequence>
<dbReference type="AlphaFoldDB" id="R7Z908"/>
<proteinExistence type="predicted"/>
<comment type="caution">
    <text evidence="1">The sequence shown here is derived from an EMBL/GenBank/DDBJ whole genome shotgun (WGS) entry which is preliminary data.</text>
</comment>
<organism evidence="1 2">
    <name type="scientific">Lysinibacillus sphaericus OT4b.31</name>
    <dbReference type="NCBI Taxonomy" id="1285586"/>
    <lineage>
        <taxon>Bacteria</taxon>
        <taxon>Bacillati</taxon>
        <taxon>Bacillota</taxon>
        <taxon>Bacilli</taxon>
        <taxon>Bacillales</taxon>
        <taxon>Bacillaceae</taxon>
        <taxon>Lysinibacillus</taxon>
    </lineage>
</organism>
<dbReference type="Pfam" id="PF08890">
    <property type="entry name" value="Phage_TAC_5"/>
    <property type="match status" value="1"/>
</dbReference>
<dbReference type="Proteomes" id="UP000013911">
    <property type="component" value="Unassembled WGS sequence"/>
</dbReference>
<dbReference type="RefSeq" id="WP_010861152.1">
    <property type="nucleotide sequence ID" value="NZ_KB933409.1"/>
</dbReference>
<dbReference type="PATRIC" id="fig|1285586.5.peg.4434"/>
<name>R7Z908_LYSSH</name>
<evidence type="ECO:0000313" key="1">
    <source>
        <dbReference type="EMBL" id="EON70456.1"/>
    </source>
</evidence>
<dbReference type="InterPro" id="IPR014986">
    <property type="entry name" value="XkdN-like"/>
</dbReference>
<accession>R7Z908</accession>
<dbReference type="eggNOG" id="ENOG5030806">
    <property type="taxonomic scope" value="Bacteria"/>
</dbReference>
<gene>
    <name evidence="1" type="ORF">H131_21267</name>
</gene>
<protein>
    <submittedName>
        <fullName evidence="1">Alcohol dehydrogenase</fullName>
    </submittedName>
</protein>
<dbReference type="Gene3D" id="3.30.2220.30">
    <property type="match status" value="1"/>
</dbReference>
<evidence type="ECO:0000313" key="2">
    <source>
        <dbReference type="Proteomes" id="UP000013911"/>
    </source>
</evidence>
<dbReference type="EMBL" id="AQPX01000034">
    <property type="protein sequence ID" value="EON70456.1"/>
    <property type="molecule type" value="Genomic_DNA"/>
</dbReference>
<dbReference type="InterPro" id="IPR038559">
    <property type="entry name" value="XkdN-like_sf"/>
</dbReference>